<dbReference type="Pfam" id="PF05134">
    <property type="entry name" value="T2SSL"/>
    <property type="match status" value="1"/>
</dbReference>
<evidence type="ECO:0000256" key="8">
    <source>
        <dbReference type="ARBA" id="ARBA00022989"/>
    </source>
</evidence>
<comment type="subcellular location">
    <subcellularLocation>
        <location evidence="1">Cell inner membrane</location>
        <topology evidence="1">Single-pass membrane protein</topology>
    </subcellularLocation>
</comment>
<evidence type="ECO:0000256" key="5">
    <source>
        <dbReference type="ARBA" id="ARBA00022519"/>
    </source>
</evidence>
<dbReference type="RefSeq" id="WP_032617303.1">
    <property type="nucleotide sequence ID" value="NZ_CP083630.1"/>
</dbReference>
<dbReference type="AlphaFoldDB" id="A0A855EFC2"/>
<evidence type="ECO:0000259" key="12">
    <source>
        <dbReference type="Pfam" id="PF12693"/>
    </source>
</evidence>
<dbReference type="GO" id="GO:0015627">
    <property type="term" value="C:type II protein secretion system complex"/>
    <property type="evidence" value="ECO:0007669"/>
    <property type="project" value="InterPro"/>
</dbReference>
<dbReference type="InterPro" id="IPR043129">
    <property type="entry name" value="ATPase_NBD"/>
</dbReference>
<keyword evidence="8" id="KW-1133">Transmembrane helix</keyword>
<name>A0A855EFC2_9ENTR</name>
<feature type="domain" description="GspL periplasmic" evidence="12">
    <location>
        <begin position="246"/>
        <end position="367"/>
    </location>
</feature>
<gene>
    <name evidence="13" type="ORF">CRX53_05600</name>
</gene>
<evidence type="ECO:0000313" key="14">
    <source>
        <dbReference type="Proteomes" id="UP000222768"/>
    </source>
</evidence>
<dbReference type="GO" id="GO:0009276">
    <property type="term" value="C:Gram-negative-bacterium-type cell wall"/>
    <property type="evidence" value="ECO:0007669"/>
    <property type="project" value="InterPro"/>
</dbReference>
<dbReference type="EMBL" id="PDLK01000002">
    <property type="protein sequence ID" value="PHH03479.1"/>
    <property type="molecule type" value="Genomic_DNA"/>
</dbReference>
<reference evidence="14" key="1">
    <citation type="submission" date="2017-09" db="EMBL/GenBank/DDBJ databases">
        <title>FDA dAtabase for Regulatory Grade micrObial Sequences (FDA-ARGOS): Supporting development and validation of Infectious Disease Dx tests.</title>
        <authorList>
            <person name="Minogue T."/>
            <person name="Wolcott M."/>
            <person name="Wasieloski L."/>
            <person name="Aguilar W."/>
            <person name="Moore D."/>
            <person name="Tallon L."/>
            <person name="Sadzewicz L."/>
            <person name="Ott S."/>
            <person name="Zhao X."/>
            <person name="Nagaraj S."/>
            <person name="Vavikolanu K."/>
            <person name="Aluvathingal J."/>
            <person name="Nadendla S."/>
            <person name="Sichtig H."/>
        </authorList>
    </citation>
    <scope>NUCLEOTIDE SEQUENCE [LARGE SCALE GENOMIC DNA]</scope>
    <source>
        <strain evidence="14">FDAARGOS_404</strain>
    </source>
</reference>
<evidence type="ECO:0000256" key="4">
    <source>
        <dbReference type="ARBA" id="ARBA00022475"/>
    </source>
</evidence>
<evidence type="ECO:0000256" key="7">
    <source>
        <dbReference type="ARBA" id="ARBA00022927"/>
    </source>
</evidence>
<dbReference type="CDD" id="cd24017">
    <property type="entry name" value="ASKHA_T2SSL_N"/>
    <property type="match status" value="1"/>
</dbReference>
<evidence type="ECO:0000256" key="10">
    <source>
        <dbReference type="PIRNR" id="PIRNR015761"/>
    </source>
</evidence>
<dbReference type="InterPro" id="IPR007812">
    <property type="entry name" value="T2SS_protein-GspL"/>
</dbReference>
<dbReference type="Gene3D" id="3.30.420.370">
    <property type="match status" value="1"/>
</dbReference>
<keyword evidence="5" id="KW-0997">Cell inner membrane</keyword>
<sequence>MKKRLFIRPDSREDGNIAWCESGSQQVQTLSDMTALNTLASHPLAAHVCLLLPASEMIFRHFSLPKKGPGAQATTFSWLAEETLIGDVDALHWTVLNKKGREVDAVAIDAQRLHHWIALFQQAGLKVVQALPDAWLLPVAEGGRTLVSLGENYWLRCSTAGACETDASLLPLLMQKTGEGEVCCYGEAPEGVKVDETLPWQHPLQLIQPQWQACRANVLHGDFDPRGAQGGPTKSLKGVMVALGILSLGLLLGPRLAMAWMLVQQENQLQEENATVYQYHFPSLRQQTNIKYHFGQNLKKVKKGVFLQLDDLNKAKQSVPGMEINLLEYDSAQNAWTLSAVAEHSESLQAFIRQANTDFDFSLQPVSTAAPYTAMITGKHK</sequence>
<evidence type="ECO:0000256" key="9">
    <source>
        <dbReference type="ARBA" id="ARBA00023136"/>
    </source>
</evidence>
<dbReference type="Gene3D" id="3.30.1360.100">
    <property type="entry name" value="General secretion pathway protein M, EpsM"/>
    <property type="match status" value="1"/>
</dbReference>
<dbReference type="PIRSF" id="PIRSF015761">
    <property type="entry name" value="Protein_L"/>
    <property type="match status" value="1"/>
</dbReference>
<keyword evidence="4" id="KW-1003">Cell membrane</keyword>
<proteinExistence type="inferred from homology"/>
<dbReference type="Pfam" id="PF12693">
    <property type="entry name" value="GspL_C"/>
    <property type="match status" value="1"/>
</dbReference>
<keyword evidence="3 10" id="KW-0813">Transport</keyword>
<dbReference type="Proteomes" id="UP000222768">
    <property type="component" value="Unassembled WGS sequence"/>
</dbReference>
<dbReference type="InterPro" id="IPR025691">
    <property type="entry name" value="GspL_pp_dom"/>
</dbReference>
<evidence type="ECO:0000256" key="2">
    <source>
        <dbReference type="ARBA" id="ARBA00005318"/>
    </source>
</evidence>
<feature type="domain" description="GspL cytoplasmic actin-ATPase-like" evidence="11">
    <location>
        <begin position="5"/>
        <end position="225"/>
    </location>
</feature>
<evidence type="ECO:0000256" key="1">
    <source>
        <dbReference type="ARBA" id="ARBA00004377"/>
    </source>
</evidence>
<dbReference type="GO" id="GO:0015628">
    <property type="term" value="P:protein secretion by the type II secretion system"/>
    <property type="evidence" value="ECO:0007669"/>
    <property type="project" value="InterPro"/>
</dbReference>
<keyword evidence="9" id="KW-0472">Membrane</keyword>
<keyword evidence="6" id="KW-0812">Transmembrane</keyword>
<dbReference type="NCBIfam" id="TIGR01709">
    <property type="entry name" value="typeII_sec_gspL"/>
    <property type="match status" value="1"/>
</dbReference>
<organism evidence="13 14">
    <name type="scientific">Leclercia adecarboxylata</name>
    <dbReference type="NCBI Taxonomy" id="83655"/>
    <lineage>
        <taxon>Bacteria</taxon>
        <taxon>Pseudomonadati</taxon>
        <taxon>Pseudomonadota</taxon>
        <taxon>Gammaproteobacteria</taxon>
        <taxon>Enterobacterales</taxon>
        <taxon>Enterobacteriaceae</taxon>
        <taxon>Leclercia</taxon>
    </lineage>
</organism>
<comment type="similarity">
    <text evidence="2 10">Belongs to the GSP L family.</text>
</comment>
<keyword evidence="7 10" id="KW-0653">Protein transport</keyword>
<evidence type="ECO:0000313" key="13">
    <source>
        <dbReference type="EMBL" id="PHH03479.1"/>
    </source>
</evidence>
<dbReference type="SUPFAM" id="SSF53067">
    <property type="entry name" value="Actin-like ATPase domain"/>
    <property type="match status" value="1"/>
</dbReference>
<dbReference type="GO" id="GO:0005886">
    <property type="term" value="C:plasma membrane"/>
    <property type="evidence" value="ECO:0007669"/>
    <property type="project" value="UniProtKB-SubCell"/>
</dbReference>
<dbReference type="InterPro" id="IPR024230">
    <property type="entry name" value="GspL_cyto_dom"/>
</dbReference>
<evidence type="ECO:0000256" key="3">
    <source>
        <dbReference type="ARBA" id="ARBA00022448"/>
    </source>
</evidence>
<dbReference type="Gene3D" id="3.30.420.380">
    <property type="match status" value="1"/>
</dbReference>
<accession>A0A855EFC2</accession>
<evidence type="ECO:0000256" key="6">
    <source>
        <dbReference type="ARBA" id="ARBA00022692"/>
    </source>
</evidence>
<comment type="caution">
    <text evidence="13">The sequence shown here is derived from an EMBL/GenBank/DDBJ whole genome shotgun (WGS) entry which is preliminary data.</text>
</comment>
<comment type="function">
    <text evidence="10">Inner membrane component of the type II secretion system required for the energy-dependent secretion of extracellular factors such as proteases and toxins from the periplasm.</text>
</comment>
<evidence type="ECO:0000259" key="11">
    <source>
        <dbReference type="Pfam" id="PF05134"/>
    </source>
</evidence>
<protein>
    <recommendedName>
        <fullName evidence="10">Type II secretion system protein L</fullName>
        <shortName evidence="10">T2SS protein L</shortName>
    </recommendedName>
</protein>